<dbReference type="InterPro" id="IPR019734">
    <property type="entry name" value="TPR_rpt"/>
</dbReference>
<dbReference type="PATRIC" id="fig|42253.5.peg.985"/>
<protein>
    <submittedName>
        <fullName evidence="5">Uncharacterized protein</fullName>
    </submittedName>
</protein>
<dbReference type="STRING" id="42253.NITMOv2_1002"/>
<name>A0A0K2G9A6_NITMO</name>
<dbReference type="PROSITE" id="PS50005">
    <property type="entry name" value="TPR"/>
    <property type="match status" value="1"/>
</dbReference>
<proteinExistence type="predicted"/>
<sequence>MYLRIVGLCLVLYSAAAPAASSAVDFMESWYLSRGRANMEIQNYKAAIEAFEKVVEHNPAHREALRSLGLAYERQGLKDKSIDTFDRYLAQYDDDPEIAFKQAQALEWSRYAYREKDMLKYYRMGLKRKDDATMRLKYAAHLAGRKETAQEAIGQYDKVLAAQPRNPQAHQGLAKAYAWLGQNDLALYHANLARQASRREPGDMTALRRDMLKGREPAVEGLLSVLAQPEKPFELYGLRLGSRGKMDLSPFTTTTLEVGAEHFWNSSENRAGGYLSFGNQLRFNPAHRFDLLLEYHDAPRGDGLAYKFEYVYDGPAVSIRPGVRREFRYDSFTSLVGSRASGQLLGLARSTLFYTDVAFDVGSVHLDVMPFVGWVTAESLSSNDQVGLTANASMPLTQAGDWDFAAEYVFYLTHYGENQGGFRPGAAEPLPGGYFSPQVFVNQIPRLAATYTIDEKQDLSFAAGPALQYIDEATQASVFRIGGDAHAAYTARLSKPWLLKIMADYTQIASVYMRFQCNALLVYTFY</sequence>
<dbReference type="AlphaFoldDB" id="A0A0K2G9A6"/>
<dbReference type="PANTHER" id="PTHR44943">
    <property type="entry name" value="CELLULOSE SYNTHASE OPERON PROTEIN C"/>
    <property type="match status" value="1"/>
</dbReference>
<organism evidence="5 6">
    <name type="scientific">Nitrospira moscoviensis</name>
    <dbReference type="NCBI Taxonomy" id="42253"/>
    <lineage>
        <taxon>Bacteria</taxon>
        <taxon>Pseudomonadati</taxon>
        <taxon>Nitrospirota</taxon>
        <taxon>Nitrospiria</taxon>
        <taxon>Nitrospirales</taxon>
        <taxon>Nitrospiraceae</taxon>
        <taxon>Nitrospira</taxon>
    </lineage>
</organism>
<dbReference type="InterPro" id="IPR011990">
    <property type="entry name" value="TPR-like_helical_dom_sf"/>
</dbReference>
<evidence type="ECO:0000313" key="6">
    <source>
        <dbReference type="Proteomes" id="UP000069205"/>
    </source>
</evidence>
<gene>
    <name evidence="5" type="ORF">NITMOv2_1002</name>
</gene>
<evidence type="ECO:0000256" key="2">
    <source>
        <dbReference type="ARBA" id="ARBA00022803"/>
    </source>
</evidence>
<evidence type="ECO:0000256" key="3">
    <source>
        <dbReference type="PROSITE-ProRule" id="PRU00339"/>
    </source>
</evidence>
<feature type="chain" id="PRO_5005476825" evidence="4">
    <location>
        <begin position="20"/>
        <end position="526"/>
    </location>
</feature>
<reference evidence="5 6" key="1">
    <citation type="journal article" date="2015" name="Proc. Natl. Acad. Sci. U.S.A.">
        <title>Expanded metabolic versatility of ubiquitous nitrite-oxidizing bacteria from the genus Nitrospira.</title>
        <authorList>
            <person name="Koch H."/>
            <person name="Lucker S."/>
            <person name="Albertsen M."/>
            <person name="Kitzinger K."/>
            <person name="Herbold C."/>
            <person name="Spieck E."/>
            <person name="Nielsen P.H."/>
            <person name="Wagner M."/>
            <person name="Daims H."/>
        </authorList>
    </citation>
    <scope>NUCLEOTIDE SEQUENCE [LARGE SCALE GENOMIC DNA]</scope>
    <source>
        <strain evidence="5 6">NSP M-1</strain>
    </source>
</reference>
<dbReference type="SMART" id="SM00028">
    <property type="entry name" value="TPR"/>
    <property type="match status" value="3"/>
</dbReference>
<evidence type="ECO:0000313" key="5">
    <source>
        <dbReference type="EMBL" id="ALA57434.1"/>
    </source>
</evidence>
<dbReference type="OrthoDB" id="5525977at2"/>
<dbReference type="SUPFAM" id="SSF48452">
    <property type="entry name" value="TPR-like"/>
    <property type="match status" value="1"/>
</dbReference>
<dbReference type="Gene3D" id="1.25.40.10">
    <property type="entry name" value="Tetratricopeptide repeat domain"/>
    <property type="match status" value="2"/>
</dbReference>
<feature type="signal peptide" evidence="4">
    <location>
        <begin position="1"/>
        <end position="19"/>
    </location>
</feature>
<dbReference type="PANTHER" id="PTHR44943:SF8">
    <property type="entry name" value="TPR REPEAT-CONTAINING PROTEIN MJ0263"/>
    <property type="match status" value="1"/>
</dbReference>
<dbReference type="Proteomes" id="UP000069205">
    <property type="component" value="Chromosome"/>
</dbReference>
<keyword evidence="6" id="KW-1185">Reference proteome</keyword>
<dbReference type="Pfam" id="PF13432">
    <property type="entry name" value="TPR_16"/>
    <property type="match status" value="1"/>
</dbReference>
<accession>A0A0K2G9A6</accession>
<dbReference type="KEGG" id="nmv:NITMOv2_1002"/>
<evidence type="ECO:0000256" key="4">
    <source>
        <dbReference type="SAM" id="SignalP"/>
    </source>
</evidence>
<dbReference type="EMBL" id="CP011801">
    <property type="protein sequence ID" value="ALA57434.1"/>
    <property type="molecule type" value="Genomic_DNA"/>
</dbReference>
<dbReference type="InterPro" id="IPR051685">
    <property type="entry name" value="Ycf3/AcsC/BcsC/TPR_MFPF"/>
</dbReference>
<feature type="repeat" description="TPR" evidence="3">
    <location>
        <begin position="28"/>
        <end position="61"/>
    </location>
</feature>
<dbReference type="RefSeq" id="WP_083447738.1">
    <property type="nucleotide sequence ID" value="NZ_CP011801.1"/>
</dbReference>
<keyword evidence="2 3" id="KW-0802">TPR repeat</keyword>
<evidence type="ECO:0000256" key="1">
    <source>
        <dbReference type="ARBA" id="ARBA00022737"/>
    </source>
</evidence>
<keyword evidence="4" id="KW-0732">Signal</keyword>
<keyword evidence="1" id="KW-0677">Repeat</keyword>